<evidence type="ECO:0000256" key="4">
    <source>
        <dbReference type="ARBA" id="ARBA00022490"/>
    </source>
</evidence>
<reference evidence="20 21" key="1">
    <citation type="submission" date="2016-03" db="EMBL/GenBank/DDBJ databases">
        <authorList>
            <person name="Sant'Anna F.H."/>
            <person name="Ambrosini A."/>
            <person name="Souza R."/>
            <person name="Bach E."/>
            <person name="Fernandes G."/>
            <person name="Balsanelli E."/>
            <person name="Baura V.A."/>
            <person name="Souza E.M."/>
            <person name="Passaglia L."/>
        </authorList>
    </citation>
    <scope>NUCLEOTIDE SEQUENCE [LARGE SCALE GENOMIC DNA]</scope>
    <source>
        <strain evidence="20 21">P26E</strain>
    </source>
</reference>
<comment type="caution">
    <text evidence="20">The sequence shown here is derived from an EMBL/GenBank/DDBJ whole genome shotgun (WGS) entry which is preliminary data.</text>
</comment>
<evidence type="ECO:0000256" key="6">
    <source>
        <dbReference type="ARBA" id="ARBA00022598"/>
    </source>
</evidence>
<dbReference type="GO" id="GO:0016874">
    <property type="term" value="F:ligase activity"/>
    <property type="evidence" value="ECO:0007669"/>
    <property type="project" value="UniProtKB-KW"/>
</dbReference>
<evidence type="ECO:0000256" key="9">
    <source>
        <dbReference type="ARBA" id="ARBA00022840"/>
    </source>
</evidence>
<dbReference type="SMART" id="SM00874">
    <property type="entry name" value="B5"/>
    <property type="match status" value="1"/>
</dbReference>
<dbReference type="NCBIfam" id="TIGR00472">
    <property type="entry name" value="pheT_bact"/>
    <property type="match status" value="1"/>
</dbReference>
<dbReference type="Pfam" id="PF01588">
    <property type="entry name" value="tRNA_bind"/>
    <property type="match status" value="1"/>
</dbReference>
<dbReference type="Gene3D" id="3.50.40.10">
    <property type="entry name" value="Phenylalanyl-trna Synthetase, Chain B, domain 3"/>
    <property type="match status" value="1"/>
</dbReference>
<evidence type="ECO:0000256" key="5">
    <source>
        <dbReference type="ARBA" id="ARBA00022555"/>
    </source>
</evidence>
<keyword evidence="10 15" id="KW-0460">Magnesium</keyword>
<accession>A0ABX3ERQ8</accession>
<dbReference type="SUPFAM" id="SSF55681">
    <property type="entry name" value="Class II aaRS and biotin synthetases"/>
    <property type="match status" value="1"/>
</dbReference>
<keyword evidence="21" id="KW-1185">Reference proteome</keyword>
<comment type="subcellular location">
    <subcellularLocation>
        <location evidence="1 15">Cytoplasm</location>
    </subcellularLocation>
</comment>
<evidence type="ECO:0000256" key="15">
    <source>
        <dbReference type="HAMAP-Rule" id="MF_00283"/>
    </source>
</evidence>
<dbReference type="PROSITE" id="PS50886">
    <property type="entry name" value="TRBD"/>
    <property type="match status" value="1"/>
</dbReference>
<dbReference type="SUPFAM" id="SSF54991">
    <property type="entry name" value="Anticodon-binding domain of PheRS"/>
    <property type="match status" value="1"/>
</dbReference>
<evidence type="ECO:0000256" key="2">
    <source>
        <dbReference type="ARBA" id="ARBA00008653"/>
    </source>
</evidence>
<evidence type="ECO:0000313" key="21">
    <source>
        <dbReference type="Proteomes" id="UP000186058"/>
    </source>
</evidence>
<evidence type="ECO:0000256" key="8">
    <source>
        <dbReference type="ARBA" id="ARBA00022741"/>
    </source>
</evidence>
<keyword evidence="8 15" id="KW-0547">Nucleotide-binding</keyword>
<feature type="binding site" evidence="15">
    <location>
        <position position="474"/>
    </location>
    <ligand>
        <name>Mg(2+)</name>
        <dbReference type="ChEBI" id="CHEBI:18420"/>
        <note>shared with alpha subunit</note>
    </ligand>
</feature>
<name>A0ABX3ERQ8_9BACL</name>
<dbReference type="NCBIfam" id="NF045760">
    <property type="entry name" value="YtpR"/>
    <property type="match status" value="1"/>
</dbReference>
<dbReference type="Pfam" id="PF03484">
    <property type="entry name" value="B5"/>
    <property type="match status" value="1"/>
</dbReference>
<feature type="domain" description="B5" evidence="19">
    <location>
        <begin position="410"/>
        <end position="486"/>
    </location>
</feature>
<feature type="domain" description="FDX-ACB" evidence="18">
    <location>
        <begin position="720"/>
        <end position="813"/>
    </location>
</feature>
<feature type="binding site" evidence="15">
    <location>
        <position position="473"/>
    </location>
    <ligand>
        <name>Mg(2+)</name>
        <dbReference type="ChEBI" id="CHEBI:18420"/>
        <note>shared with alpha subunit</note>
    </ligand>
</feature>
<evidence type="ECO:0000256" key="14">
    <source>
        <dbReference type="ARBA" id="ARBA00049255"/>
    </source>
</evidence>
<protein>
    <recommendedName>
        <fullName evidence="15">Phenylalanine--tRNA ligase beta subunit</fullName>
        <ecNumber evidence="15">6.1.1.20</ecNumber>
    </recommendedName>
    <alternativeName>
        <fullName evidence="15">Phenylalanyl-tRNA synthetase beta subunit</fullName>
        <shortName evidence="15">PheRS</shortName>
    </alternativeName>
</protein>
<dbReference type="EC" id="6.1.1.20" evidence="15"/>
<organism evidence="20 21">
    <name type="scientific">Paenibacillus helianthi</name>
    <dbReference type="NCBI Taxonomy" id="1349432"/>
    <lineage>
        <taxon>Bacteria</taxon>
        <taxon>Bacillati</taxon>
        <taxon>Bacillota</taxon>
        <taxon>Bacilli</taxon>
        <taxon>Bacillales</taxon>
        <taxon>Paenibacillaceae</taxon>
        <taxon>Paenibacillus</taxon>
    </lineage>
</organism>
<dbReference type="InterPro" id="IPR002547">
    <property type="entry name" value="tRNA-bd_dom"/>
</dbReference>
<dbReference type="InterPro" id="IPR004532">
    <property type="entry name" value="Phe-tRNA-ligase_IIc_bsu_bact"/>
</dbReference>
<sequence length="814" mass="89026">MKVSTSWLTEYISLEGVTADELAEKITTAGIEIDGVERRNKGLSGIVVGYVKSKEKHPDADKLNVCIVDAGQDEDLQIVCGAKNVAAGQKVPVALVGAKLPGLDIKKAKLRGVLSQGMICSAKELGLNDKLLPKELQEGILVLPEDTEIGQDILKVLDLNDEVLDFDLTPNRSDCLSMIGAAYEVSAILGRELKLPDPAADLVESGGSASDSISVRIEDEDYCTHYSVRYIAGVKTAPSPLWIQNRLMAAGVRPINNIVDITNYVMMEYGQPLHAFDGDKVEGSVLSVRFAKDGEILTTLDGQERKLEPQMLVIADGVKAVGLAGVMGGLQTEVTDETINIVLESAKFDGGTIRKTSRQLGLRSEASLRFEKEVDPNAVISALNRAASLIARYAGGSVHENIVQAGTETAEEKVLTLSLEKLNRYLGTELSLLEVKTLFSRLHFKCGDAGQGLVEVQIPTRRGDISYDVDLIEEIARLYGYDNIPTTLIEGVTTPGALTSKQSQRRELRRLLAHGGYQEVMGYSFIQPEQSKLFPALAEGKLSVKLAMPMSEDRSVLRTSLIPQLLEIARYNTNRRQSDLALFEIGNVFFTDEDQLTRQPRELPVLGLLLSGSRASKQWNVAVQPVDFFDLKGALETIFNHLGLADSVVYEGDAPEDYHPGRSASIYLQGTEGRVKLGTLGQLHPELQRGLDLEDTYVAELLLQPLYSNARTNIQYTELQRFPGMERDIAVVVDSAVPAGHLLASIRENGGTLLQNVQVFDVYTGGKMESGKKSVAISLLYRHTDHTLTDEEVVEVHDRVVSALQQTFGAELRK</sequence>
<evidence type="ECO:0000259" key="19">
    <source>
        <dbReference type="PROSITE" id="PS51483"/>
    </source>
</evidence>
<dbReference type="PANTHER" id="PTHR10947">
    <property type="entry name" value="PHENYLALANYL-TRNA SYNTHETASE BETA CHAIN AND LEUCINE-RICH REPEAT-CONTAINING PROTEIN 47"/>
    <property type="match status" value="1"/>
</dbReference>
<dbReference type="InterPro" id="IPR045864">
    <property type="entry name" value="aa-tRNA-synth_II/BPL/LPL"/>
</dbReference>
<dbReference type="CDD" id="cd00769">
    <property type="entry name" value="PheRS_beta_core"/>
    <property type="match status" value="1"/>
</dbReference>
<dbReference type="CDD" id="cd02796">
    <property type="entry name" value="tRNA_bind_bactPheRS"/>
    <property type="match status" value="1"/>
</dbReference>
<comment type="catalytic activity">
    <reaction evidence="14 15">
        <text>tRNA(Phe) + L-phenylalanine + ATP = L-phenylalanyl-tRNA(Phe) + AMP + diphosphate + H(+)</text>
        <dbReference type="Rhea" id="RHEA:19413"/>
        <dbReference type="Rhea" id="RHEA-COMP:9668"/>
        <dbReference type="Rhea" id="RHEA-COMP:9699"/>
        <dbReference type="ChEBI" id="CHEBI:15378"/>
        <dbReference type="ChEBI" id="CHEBI:30616"/>
        <dbReference type="ChEBI" id="CHEBI:33019"/>
        <dbReference type="ChEBI" id="CHEBI:58095"/>
        <dbReference type="ChEBI" id="CHEBI:78442"/>
        <dbReference type="ChEBI" id="CHEBI:78531"/>
        <dbReference type="ChEBI" id="CHEBI:456215"/>
        <dbReference type="EC" id="6.1.1.20"/>
    </reaction>
</comment>
<keyword evidence="7 15" id="KW-0479">Metal-binding</keyword>
<dbReference type="Pfam" id="PF17759">
    <property type="entry name" value="tRNA_synthFbeta"/>
    <property type="match status" value="1"/>
</dbReference>
<dbReference type="PROSITE" id="PS51447">
    <property type="entry name" value="FDX_ACB"/>
    <property type="match status" value="1"/>
</dbReference>
<keyword evidence="12 15" id="KW-0648">Protein biosynthesis</keyword>
<dbReference type="Gene3D" id="3.30.70.380">
    <property type="entry name" value="Ferrodoxin-fold anticodon-binding domain"/>
    <property type="match status" value="1"/>
</dbReference>
<dbReference type="PROSITE" id="PS51483">
    <property type="entry name" value="B5"/>
    <property type="match status" value="1"/>
</dbReference>
<keyword evidence="13 15" id="KW-0030">Aminoacyl-tRNA synthetase</keyword>
<dbReference type="InterPro" id="IPR012340">
    <property type="entry name" value="NA-bd_OB-fold"/>
</dbReference>
<dbReference type="Pfam" id="PF03483">
    <property type="entry name" value="B3_4"/>
    <property type="match status" value="1"/>
</dbReference>
<dbReference type="PANTHER" id="PTHR10947:SF0">
    <property type="entry name" value="PHENYLALANINE--TRNA LIGASE BETA SUBUNIT"/>
    <property type="match status" value="1"/>
</dbReference>
<keyword evidence="11 16" id="KW-0694">RNA-binding</keyword>
<dbReference type="SMART" id="SM00896">
    <property type="entry name" value="FDX-ACB"/>
    <property type="match status" value="1"/>
</dbReference>
<gene>
    <name evidence="15" type="primary">pheT</name>
    <name evidence="20" type="ORF">A3844_07105</name>
</gene>
<dbReference type="InterPro" id="IPR036690">
    <property type="entry name" value="Fdx_antiC-bd_sf"/>
</dbReference>
<evidence type="ECO:0000313" key="20">
    <source>
        <dbReference type="EMBL" id="OKP88885.1"/>
    </source>
</evidence>
<dbReference type="SUPFAM" id="SSF50249">
    <property type="entry name" value="Nucleic acid-binding proteins"/>
    <property type="match status" value="1"/>
</dbReference>
<evidence type="ECO:0000256" key="7">
    <source>
        <dbReference type="ARBA" id="ARBA00022723"/>
    </source>
</evidence>
<dbReference type="Gene3D" id="3.30.56.10">
    <property type="match status" value="2"/>
</dbReference>
<feature type="binding site" evidence="15">
    <location>
        <position position="470"/>
    </location>
    <ligand>
        <name>Mg(2+)</name>
        <dbReference type="ChEBI" id="CHEBI:18420"/>
        <note>shared with alpha subunit</note>
    </ligand>
</feature>
<dbReference type="InterPro" id="IPR045060">
    <property type="entry name" value="Phe-tRNA-ligase_IIc_bsu"/>
</dbReference>
<evidence type="ECO:0000256" key="1">
    <source>
        <dbReference type="ARBA" id="ARBA00004496"/>
    </source>
</evidence>
<dbReference type="RefSeq" id="WP_074107019.1">
    <property type="nucleotide sequence ID" value="NZ_LVWI01000025.1"/>
</dbReference>
<dbReference type="InterPro" id="IPR041616">
    <property type="entry name" value="PheRS_beta_core"/>
</dbReference>
<proteinExistence type="inferred from homology"/>
<feature type="domain" description="TRNA-binding" evidence="17">
    <location>
        <begin position="40"/>
        <end position="154"/>
    </location>
</feature>
<evidence type="ECO:0000256" key="13">
    <source>
        <dbReference type="ARBA" id="ARBA00023146"/>
    </source>
</evidence>
<evidence type="ECO:0000259" key="17">
    <source>
        <dbReference type="PROSITE" id="PS50886"/>
    </source>
</evidence>
<comment type="subunit">
    <text evidence="3 15">Tetramer of two alpha and two beta subunits.</text>
</comment>
<dbReference type="InterPro" id="IPR033714">
    <property type="entry name" value="tRNA_bind_bactPheRS"/>
</dbReference>
<feature type="binding site" evidence="15">
    <location>
        <position position="464"/>
    </location>
    <ligand>
        <name>Mg(2+)</name>
        <dbReference type="ChEBI" id="CHEBI:18420"/>
        <note>shared with alpha subunit</note>
    </ligand>
</feature>
<evidence type="ECO:0000256" key="11">
    <source>
        <dbReference type="ARBA" id="ARBA00022884"/>
    </source>
</evidence>
<keyword evidence="9 15" id="KW-0067">ATP-binding</keyword>
<dbReference type="Proteomes" id="UP000186058">
    <property type="component" value="Unassembled WGS sequence"/>
</dbReference>
<dbReference type="InterPro" id="IPR020825">
    <property type="entry name" value="Phe-tRNA_synthase-like_B3/B4"/>
</dbReference>
<dbReference type="EMBL" id="LVWI01000025">
    <property type="protein sequence ID" value="OKP88885.1"/>
    <property type="molecule type" value="Genomic_DNA"/>
</dbReference>
<keyword evidence="5 16" id="KW-0820">tRNA-binding</keyword>
<comment type="cofactor">
    <cofactor evidence="15">
        <name>Mg(2+)</name>
        <dbReference type="ChEBI" id="CHEBI:18420"/>
    </cofactor>
    <text evidence="15">Binds 2 magnesium ions per tetramer.</text>
</comment>
<evidence type="ECO:0000256" key="12">
    <source>
        <dbReference type="ARBA" id="ARBA00022917"/>
    </source>
</evidence>
<dbReference type="Pfam" id="PF03147">
    <property type="entry name" value="FDX-ACB"/>
    <property type="match status" value="1"/>
</dbReference>
<evidence type="ECO:0000259" key="18">
    <source>
        <dbReference type="PROSITE" id="PS51447"/>
    </source>
</evidence>
<comment type="similarity">
    <text evidence="2 15">Belongs to the phenylalanyl-tRNA synthetase beta subunit family. Type 1 subfamily.</text>
</comment>
<dbReference type="SUPFAM" id="SSF46955">
    <property type="entry name" value="Putative DNA-binding domain"/>
    <property type="match status" value="1"/>
</dbReference>
<dbReference type="InterPro" id="IPR005147">
    <property type="entry name" value="tRNA_synthase_B5-dom"/>
</dbReference>
<dbReference type="Gene3D" id="2.40.50.140">
    <property type="entry name" value="Nucleic acid-binding proteins"/>
    <property type="match status" value="1"/>
</dbReference>
<dbReference type="InterPro" id="IPR005121">
    <property type="entry name" value="Fdx_antiC-bd"/>
</dbReference>
<dbReference type="InterPro" id="IPR005146">
    <property type="entry name" value="B3/B4_tRNA-bd"/>
</dbReference>
<evidence type="ECO:0000256" key="3">
    <source>
        <dbReference type="ARBA" id="ARBA00011209"/>
    </source>
</evidence>
<keyword evidence="4 15" id="KW-0963">Cytoplasm</keyword>
<dbReference type="SUPFAM" id="SSF56037">
    <property type="entry name" value="PheT/TilS domain"/>
    <property type="match status" value="1"/>
</dbReference>
<evidence type="ECO:0000256" key="10">
    <source>
        <dbReference type="ARBA" id="ARBA00022842"/>
    </source>
</evidence>
<dbReference type="Gene3D" id="3.30.930.10">
    <property type="entry name" value="Bira Bifunctional Protein, Domain 2"/>
    <property type="match status" value="1"/>
</dbReference>
<dbReference type="InterPro" id="IPR009061">
    <property type="entry name" value="DNA-bd_dom_put_sf"/>
</dbReference>
<keyword evidence="6 15" id="KW-0436">Ligase</keyword>
<dbReference type="HAMAP" id="MF_00283">
    <property type="entry name" value="Phe_tRNA_synth_beta1"/>
    <property type="match status" value="1"/>
</dbReference>
<evidence type="ECO:0000256" key="16">
    <source>
        <dbReference type="PROSITE-ProRule" id="PRU00209"/>
    </source>
</evidence>
<dbReference type="SMART" id="SM00873">
    <property type="entry name" value="B3_4"/>
    <property type="match status" value="1"/>
</dbReference>